<accession>A0A368N1Q7</accession>
<dbReference type="EMBL" id="QPIE01000003">
    <property type="protein sequence ID" value="RCU43554.1"/>
    <property type="molecule type" value="Genomic_DNA"/>
</dbReference>
<dbReference type="PROSITE" id="PS51257">
    <property type="entry name" value="PROKAR_LIPOPROTEIN"/>
    <property type="match status" value="1"/>
</dbReference>
<organism evidence="3 4">
    <name type="scientific">Chryseobacterium lacus</name>
    <dbReference type="NCBI Taxonomy" id="2058346"/>
    <lineage>
        <taxon>Bacteria</taxon>
        <taxon>Pseudomonadati</taxon>
        <taxon>Bacteroidota</taxon>
        <taxon>Flavobacteriia</taxon>
        <taxon>Flavobacteriales</taxon>
        <taxon>Weeksellaceae</taxon>
        <taxon>Chryseobacterium group</taxon>
        <taxon>Chryseobacterium</taxon>
    </lineage>
</organism>
<gene>
    <name evidence="3" type="ORF">DQ356_05185</name>
</gene>
<keyword evidence="4" id="KW-1185">Reference proteome</keyword>
<dbReference type="PANTHER" id="PTHR43031:SF16">
    <property type="entry name" value="OXIDOREDUCTASE"/>
    <property type="match status" value="1"/>
</dbReference>
<dbReference type="InterPro" id="IPR036873">
    <property type="entry name" value="Rhodanese-like_dom_sf"/>
</dbReference>
<sequence>MKTILNFFLLVFLFSCAAPTVAFDNRHGLIETVQSPETLLVDVRTPEDFRNNPVPNAVNIPLAQIENNLEVFRNSKSTVVFCNSGKQAGKAMEVLKENKINNVRNGKTWKNINAILHLK</sequence>
<evidence type="ECO:0000313" key="4">
    <source>
        <dbReference type="Proteomes" id="UP000252172"/>
    </source>
</evidence>
<reference evidence="3 4" key="1">
    <citation type="submission" date="2018-07" db="EMBL/GenBank/DDBJ databases">
        <title>Chryseobacterium lacus sp. nov., isolated from lake water.</title>
        <authorList>
            <person name="Li C.-M."/>
        </authorList>
    </citation>
    <scope>NUCLEOTIDE SEQUENCE [LARGE SCALE GENOMIC DNA]</scope>
    <source>
        <strain evidence="3 4">YLOS41</strain>
    </source>
</reference>
<dbReference type="InterPro" id="IPR050229">
    <property type="entry name" value="GlpE_sulfurtransferase"/>
</dbReference>
<dbReference type="PROSITE" id="PS50206">
    <property type="entry name" value="RHODANESE_3"/>
    <property type="match status" value="1"/>
</dbReference>
<dbReference type="SMART" id="SM00450">
    <property type="entry name" value="RHOD"/>
    <property type="match status" value="1"/>
</dbReference>
<feature type="domain" description="Rhodanese" evidence="2">
    <location>
        <begin position="34"/>
        <end position="114"/>
    </location>
</feature>
<feature type="signal peptide" evidence="1">
    <location>
        <begin position="1"/>
        <end position="17"/>
    </location>
</feature>
<keyword evidence="1" id="KW-0732">Signal</keyword>
<dbReference type="Pfam" id="PF00581">
    <property type="entry name" value="Rhodanese"/>
    <property type="match status" value="1"/>
</dbReference>
<protein>
    <submittedName>
        <fullName evidence="3">Rhodanese-like domain-containing protein</fullName>
    </submittedName>
</protein>
<proteinExistence type="predicted"/>
<evidence type="ECO:0000313" key="3">
    <source>
        <dbReference type="EMBL" id="RCU43554.1"/>
    </source>
</evidence>
<dbReference type="Gene3D" id="3.40.250.10">
    <property type="entry name" value="Rhodanese-like domain"/>
    <property type="match status" value="1"/>
</dbReference>
<comment type="caution">
    <text evidence="3">The sequence shown here is derived from an EMBL/GenBank/DDBJ whole genome shotgun (WGS) entry which is preliminary data.</text>
</comment>
<dbReference type="SUPFAM" id="SSF52821">
    <property type="entry name" value="Rhodanese/Cell cycle control phosphatase"/>
    <property type="match status" value="1"/>
</dbReference>
<dbReference type="InterPro" id="IPR001763">
    <property type="entry name" value="Rhodanese-like_dom"/>
</dbReference>
<dbReference type="Proteomes" id="UP000252172">
    <property type="component" value="Unassembled WGS sequence"/>
</dbReference>
<dbReference type="PANTHER" id="PTHR43031">
    <property type="entry name" value="FAD-DEPENDENT OXIDOREDUCTASE"/>
    <property type="match status" value="1"/>
</dbReference>
<evidence type="ECO:0000259" key="2">
    <source>
        <dbReference type="PROSITE" id="PS50206"/>
    </source>
</evidence>
<dbReference type="OrthoDB" id="1450994at2"/>
<evidence type="ECO:0000256" key="1">
    <source>
        <dbReference type="SAM" id="SignalP"/>
    </source>
</evidence>
<feature type="chain" id="PRO_5016611817" evidence="1">
    <location>
        <begin position="18"/>
        <end position="119"/>
    </location>
</feature>
<dbReference type="CDD" id="cd00158">
    <property type="entry name" value="RHOD"/>
    <property type="match status" value="1"/>
</dbReference>
<dbReference type="AlphaFoldDB" id="A0A368N1Q7"/>
<name>A0A368N1Q7_9FLAO</name>
<dbReference type="RefSeq" id="WP_114303407.1">
    <property type="nucleotide sequence ID" value="NZ_QPIE01000003.1"/>
</dbReference>